<evidence type="ECO:0000256" key="7">
    <source>
        <dbReference type="ARBA" id="ARBA00023136"/>
    </source>
</evidence>
<dbReference type="AlphaFoldDB" id="A0A3G2JZH9"/>
<keyword evidence="9" id="KW-0249">Electron transport</keyword>
<evidence type="ECO:0000256" key="9">
    <source>
        <dbReference type="RuleBase" id="RU003640"/>
    </source>
</evidence>
<feature type="transmembrane region" description="Helical" evidence="9">
    <location>
        <begin position="86"/>
        <end position="105"/>
    </location>
</feature>
<proteinExistence type="inferred from homology"/>
<evidence type="ECO:0000313" key="10">
    <source>
        <dbReference type="EMBL" id="AYN50452.1"/>
    </source>
</evidence>
<dbReference type="EC" id="7.1.1.2" evidence="9"/>
<dbReference type="GO" id="GO:0031966">
    <property type="term" value="C:mitochondrial membrane"/>
    <property type="evidence" value="ECO:0007669"/>
    <property type="project" value="UniProtKB-SubCell"/>
</dbReference>
<keyword evidence="9" id="KW-0679">Respiratory chain</keyword>
<dbReference type="Gene3D" id="1.20.58.1610">
    <property type="entry name" value="NADH:ubiquinone/plastoquinone oxidoreductase, chain 3"/>
    <property type="match status" value="1"/>
</dbReference>
<reference evidence="10" key="1">
    <citation type="journal article" date="2014" name="Mol. Biol. Evol.">
        <title>Bulk de novo mitogenome assembly from pooled total DNA elucidates the phylogeny of weevils (Coleoptera: Curculionoidea).</title>
        <authorList>
            <person name="Gillett C.P."/>
            <person name="Crampton-Platt A."/>
            <person name="Timmermans M.J."/>
            <person name="Jordal B.H."/>
            <person name="Emerson B.C."/>
            <person name="Vogler A.P."/>
        </authorList>
    </citation>
    <scope>NUCLEOTIDE SEQUENCE</scope>
</reference>
<dbReference type="Pfam" id="PF00507">
    <property type="entry name" value="Oxidored_q4"/>
    <property type="match status" value="1"/>
</dbReference>
<keyword evidence="5 9" id="KW-0812">Transmembrane</keyword>
<keyword evidence="9" id="KW-1278">Translocase</keyword>
<keyword evidence="4 9" id="KW-0813">Transport</keyword>
<evidence type="ECO:0000256" key="3">
    <source>
        <dbReference type="ARBA" id="ARBA00021007"/>
    </source>
</evidence>
<protein>
    <recommendedName>
        <fullName evidence="3 9">NADH-ubiquinone oxidoreductase chain 3</fullName>
        <ecNumber evidence="9">7.1.1.2</ecNumber>
    </recommendedName>
</protein>
<evidence type="ECO:0000256" key="4">
    <source>
        <dbReference type="ARBA" id="ARBA00022448"/>
    </source>
</evidence>
<dbReference type="GO" id="GO:0008137">
    <property type="term" value="F:NADH dehydrogenase (ubiquinone) activity"/>
    <property type="evidence" value="ECO:0007669"/>
    <property type="project" value="UniProtKB-UniRule"/>
</dbReference>
<keyword evidence="7 9" id="KW-0472">Membrane</keyword>
<keyword evidence="9" id="KW-0830">Ubiquinone</keyword>
<evidence type="ECO:0000256" key="8">
    <source>
        <dbReference type="ARBA" id="ARBA00049551"/>
    </source>
</evidence>
<evidence type="ECO:0000256" key="1">
    <source>
        <dbReference type="ARBA" id="ARBA00004370"/>
    </source>
</evidence>
<dbReference type="EMBL" id="MH473537">
    <property type="protein sequence ID" value="AYN50452.1"/>
    <property type="molecule type" value="Genomic_DNA"/>
</dbReference>
<comment type="function">
    <text evidence="9">Core subunit of the mitochondrial membrane respiratory chain NADH dehydrogenase (Complex I) which catalyzes electron transfer from NADH through the respiratory chain, using ubiquinone as an electron acceptor. Essential for the catalytic activity of complex I.</text>
</comment>
<comment type="similarity">
    <text evidence="2 9">Belongs to the complex I subunit 3 family.</text>
</comment>
<dbReference type="PANTHER" id="PTHR11058:SF9">
    <property type="entry name" value="NADH-UBIQUINONE OXIDOREDUCTASE CHAIN 3"/>
    <property type="match status" value="1"/>
</dbReference>
<feature type="transmembrane region" description="Helical" evidence="9">
    <location>
        <begin position="53"/>
        <end position="74"/>
    </location>
</feature>
<geneLocation type="mitochondrion" evidence="10"/>
<evidence type="ECO:0000256" key="6">
    <source>
        <dbReference type="ARBA" id="ARBA00022989"/>
    </source>
</evidence>
<keyword evidence="9" id="KW-0520">NAD</keyword>
<comment type="catalytic activity">
    <reaction evidence="8 9">
        <text>a ubiquinone + NADH + 5 H(+)(in) = a ubiquinol + NAD(+) + 4 H(+)(out)</text>
        <dbReference type="Rhea" id="RHEA:29091"/>
        <dbReference type="Rhea" id="RHEA-COMP:9565"/>
        <dbReference type="Rhea" id="RHEA-COMP:9566"/>
        <dbReference type="ChEBI" id="CHEBI:15378"/>
        <dbReference type="ChEBI" id="CHEBI:16389"/>
        <dbReference type="ChEBI" id="CHEBI:17976"/>
        <dbReference type="ChEBI" id="CHEBI:57540"/>
        <dbReference type="ChEBI" id="CHEBI:57945"/>
        <dbReference type="EC" id="7.1.1.2"/>
    </reaction>
</comment>
<evidence type="ECO:0000256" key="5">
    <source>
        <dbReference type="ARBA" id="ARBA00022692"/>
    </source>
</evidence>
<dbReference type="InterPro" id="IPR038430">
    <property type="entry name" value="NDAH_ubi_oxred_su3_sf"/>
</dbReference>
<keyword evidence="6 9" id="KW-1133">Transmembrane helix</keyword>
<sequence>MTMIFNYCVLSTTISMIMIIMLNVLSKKSFLDREKMSPFECGFDPKNSARMPFSLQFFLIAIIFVIFDVELTLFLPSIMILKMTNITLIMMSLSLFIFILIYGLFHEEAQGSLNWLN</sequence>
<reference evidence="10" key="2">
    <citation type="submission" date="2018-06" db="EMBL/GenBank/DDBJ databases">
        <authorList>
            <person name="James G."/>
        </authorList>
    </citation>
    <scope>NUCLEOTIDE SEQUENCE</scope>
</reference>
<dbReference type="InterPro" id="IPR000440">
    <property type="entry name" value="NADH_UbQ/plastoQ_OxRdtase_su3"/>
</dbReference>
<evidence type="ECO:0000256" key="2">
    <source>
        <dbReference type="ARBA" id="ARBA00008472"/>
    </source>
</evidence>
<dbReference type="GO" id="GO:0030964">
    <property type="term" value="C:NADH dehydrogenase complex"/>
    <property type="evidence" value="ECO:0007669"/>
    <property type="project" value="TreeGrafter"/>
</dbReference>
<accession>A0A3G2JZH9</accession>
<keyword evidence="9 10" id="KW-0496">Mitochondrion</keyword>
<name>A0A3G2JZH9_9CUCU</name>
<organism evidence="10">
    <name type="scientific">Corthylus rubricollis</name>
    <dbReference type="NCBI Taxonomy" id="1220277"/>
    <lineage>
        <taxon>Eukaryota</taxon>
        <taxon>Metazoa</taxon>
        <taxon>Ecdysozoa</taxon>
        <taxon>Arthropoda</taxon>
        <taxon>Hexapoda</taxon>
        <taxon>Insecta</taxon>
        <taxon>Pterygota</taxon>
        <taxon>Neoptera</taxon>
        <taxon>Endopterygota</taxon>
        <taxon>Coleoptera</taxon>
        <taxon>Polyphaga</taxon>
        <taxon>Cucujiformia</taxon>
        <taxon>Curculionidae</taxon>
        <taxon>Scolytinae</taxon>
        <taxon>Corthylus</taxon>
    </lineage>
</organism>
<gene>
    <name evidence="10" type="primary">nad3</name>
</gene>
<comment type="subcellular location">
    <subcellularLocation>
        <location evidence="1">Membrane</location>
    </subcellularLocation>
    <subcellularLocation>
        <location evidence="9">Mitochondrion membrane</location>
        <topology evidence="9">Multi-pass membrane protein</topology>
    </subcellularLocation>
</comment>
<feature type="transmembrane region" description="Helical" evidence="9">
    <location>
        <begin position="7"/>
        <end position="26"/>
    </location>
</feature>
<dbReference type="PANTHER" id="PTHR11058">
    <property type="entry name" value="NADH-UBIQUINONE OXIDOREDUCTASE CHAIN 3"/>
    <property type="match status" value="1"/>
</dbReference>